<name>A0ABQ5P3D1_9ACTN</name>
<feature type="transmembrane region" description="Helical" evidence="1">
    <location>
        <begin position="122"/>
        <end position="141"/>
    </location>
</feature>
<keyword evidence="1" id="KW-0472">Membrane</keyword>
<feature type="transmembrane region" description="Helical" evidence="1">
    <location>
        <begin position="309"/>
        <end position="329"/>
    </location>
</feature>
<feature type="transmembrane region" description="Helical" evidence="1">
    <location>
        <begin position="85"/>
        <end position="102"/>
    </location>
</feature>
<keyword evidence="3" id="KW-1185">Reference proteome</keyword>
<comment type="caution">
    <text evidence="2">The sequence shown here is derived from an EMBL/GenBank/DDBJ whole genome shotgun (WGS) entry which is preliminary data.</text>
</comment>
<dbReference type="Proteomes" id="UP001291653">
    <property type="component" value="Unassembled WGS sequence"/>
</dbReference>
<dbReference type="EMBL" id="BSBI01000009">
    <property type="protein sequence ID" value="GLF97059.1"/>
    <property type="molecule type" value="Genomic_DNA"/>
</dbReference>
<protein>
    <submittedName>
        <fullName evidence="2">Streptophobe family protein</fullName>
    </submittedName>
</protein>
<keyword evidence="1" id="KW-1133">Transmembrane helix</keyword>
<proteinExistence type="predicted"/>
<feature type="transmembrane region" description="Helical" evidence="1">
    <location>
        <begin position="214"/>
        <end position="237"/>
    </location>
</feature>
<dbReference type="InterPro" id="IPR047724">
    <property type="entry name" value="Streptophobe"/>
</dbReference>
<keyword evidence="1" id="KW-0812">Transmembrane</keyword>
<reference evidence="2 3" key="1">
    <citation type="submission" date="2022-10" db="EMBL/GenBank/DDBJ databases">
        <title>Draft genome sequence of Streptomyces sp. YSPA8.</title>
        <authorList>
            <person name="Moriuchi R."/>
            <person name="Dohra H."/>
            <person name="Yamamura H."/>
            <person name="Kodani S."/>
        </authorList>
    </citation>
    <scope>NUCLEOTIDE SEQUENCE [LARGE SCALE GENOMIC DNA]</scope>
    <source>
        <strain evidence="2 3">YSPA8</strain>
    </source>
</reference>
<feature type="transmembrane region" description="Helical" evidence="1">
    <location>
        <begin position="246"/>
        <end position="269"/>
    </location>
</feature>
<organism evidence="2 3">
    <name type="scientific">Streptomyces yaizuensis</name>
    <dbReference type="NCBI Taxonomy" id="2989713"/>
    <lineage>
        <taxon>Bacteria</taxon>
        <taxon>Bacillati</taxon>
        <taxon>Actinomycetota</taxon>
        <taxon>Actinomycetes</taxon>
        <taxon>Kitasatosporales</taxon>
        <taxon>Streptomycetaceae</taxon>
        <taxon>Streptomyces</taxon>
    </lineage>
</organism>
<feature type="transmembrane region" description="Helical" evidence="1">
    <location>
        <begin position="341"/>
        <end position="361"/>
    </location>
</feature>
<gene>
    <name evidence="2" type="ORF">SYYSPA8_22200</name>
</gene>
<evidence type="ECO:0000313" key="2">
    <source>
        <dbReference type="EMBL" id="GLF97059.1"/>
    </source>
</evidence>
<dbReference type="NCBIfam" id="NF038391">
    <property type="entry name" value="streptophobe"/>
    <property type="match status" value="1"/>
</dbReference>
<accession>A0ABQ5P3D1</accession>
<feature type="transmembrane region" description="Helical" evidence="1">
    <location>
        <begin position="174"/>
        <end position="194"/>
    </location>
</feature>
<feature type="transmembrane region" description="Helical" evidence="1">
    <location>
        <begin position="21"/>
        <end position="44"/>
    </location>
</feature>
<feature type="transmembrane region" description="Helical" evidence="1">
    <location>
        <begin position="389"/>
        <end position="414"/>
    </location>
</feature>
<dbReference type="RefSeq" id="WP_323449063.1">
    <property type="nucleotide sequence ID" value="NZ_BSBI01000009.1"/>
</dbReference>
<evidence type="ECO:0000256" key="1">
    <source>
        <dbReference type="SAM" id="Phobius"/>
    </source>
</evidence>
<evidence type="ECO:0000313" key="3">
    <source>
        <dbReference type="Proteomes" id="UP001291653"/>
    </source>
</evidence>
<sequence>MNQQPPDRAPARRAPHGWTQALSAVGACLAALVATAALGVWAAGTEGLPAGATPRIVVAVVVLAVGGTVDITGDAGPLAGTRADIAVLPLSVTLAGAFALARGFLRPLRHRAVTDPRELTGWAARIAALWAVALIVLAVLARATFTISTGGTLAEIGELFGTTPRAGFRADVPLTLLVGLVWLAGVLLLALAVARGAPLPAPLLRFQEPVRPAAYAMLLLLMVCVAGGALAGIVVALTRGHPAETFAVLLLGLPNLVWLALTLGMGATWDGRAEGPFGLPVPQMLDAVVRVPGGGAVNLSTLAEQDARVWWLLPAAAVLLLAAALVTAARTPTPLPLWQHSARMAVALVLTVLMICLTARVEARLGLSLIGLGDLGGGLGGTVSLLPRIWTALGLAALWGLVTGALGGLFAGVLRTRAGSRLGG</sequence>